<proteinExistence type="predicted"/>
<comment type="caution">
    <text evidence="2">The sequence shown here is derived from an EMBL/GenBank/DDBJ whole genome shotgun (WGS) entry which is preliminary data.</text>
</comment>
<feature type="region of interest" description="Disordered" evidence="1">
    <location>
        <begin position="17"/>
        <end position="37"/>
    </location>
</feature>
<dbReference type="AlphaFoldDB" id="A0A426YUV3"/>
<dbReference type="EMBL" id="AMZH03010069">
    <property type="protein sequence ID" value="RRT55485.1"/>
    <property type="molecule type" value="Genomic_DNA"/>
</dbReference>
<name>A0A426YUV3_ENSVE</name>
<reference evidence="2 3" key="1">
    <citation type="journal article" date="2014" name="Agronomy (Basel)">
        <title>A Draft Genome Sequence for Ensete ventricosum, the Drought-Tolerant Tree Against Hunger.</title>
        <authorList>
            <person name="Harrison J."/>
            <person name="Moore K.A."/>
            <person name="Paszkiewicz K."/>
            <person name="Jones T."/>
            <person name="Grant M."/>
            <person name="Ambacheew D."/>
            <person name="Muzemil S."/>
            <person name="Studholme D.J."/>
        </authorList>
    </citation>
    <scope>NUCLEOTIDE SEQUENCE [LARGE SCALE GENOMIC DNA]</scope>
</reference>
<organism evidence="2 3">
    <name type="scientific">Ensete ventricosum</name>
    <name type="common">Abyssinian banana</name>
    <name type="synonym">Musa ensete</name>
    <dbReference type="NCBI Taxonomy" id="4639"/>
    <lineage>
        <taxon>Eukaryota</taxon>
        <taxon>Viridiplantae</taxon>
        <taxon>Streptophyta</taxon>
        <taxon>Embryophyta</taxon>
        <taxon>Tracheophyta</taxon>
        <taxon>Spermatophyta</taxon>
        <taxon>Magnoliopsida</taxon>
        <taxon>Liliopsida</taxon>
        <taxon>Zingiberales</taxon>
        <taxon>Musaceae</taxon>
        <taxon>Ensete</taxon>
    </lineage>
</organism>
<evidence type="ECO:0000313" key="2">
    <source>
        <dbReference type="EMBL" id="RRT55485.1"/>
    </source>
</evidence>
<dbReference type="Proteomes" id="UP000287651">
    <property type="component" value="Unassembled WGS sequence"/>
</dbReference>
<sequence>MIRSLKKLKIWSRLKKRRRPATPIQQGPHSGHRCSCSARQAKPPLLLSPPLDLTSILTSAVHSGAPASYQQYLAPSPVSGRPSQILLVLLSTLALLKSSTPPTLLPLHWSCFIRSVQAQKG</sequence>
<protein>
    <submittedName>
        <fullName evidence="2">Uncharacterized protein</fullName>
    </submittedName>
</protein>
<accession>A0A426YUV3</accession>
<evidence type="ECO:0000313" key="3">
    <source>
        <dbReference type="Proteomes" id="UP000287651"/>
    </source>
</evidence>
<gene>
    <name evidence="2" type="ORF">B296_00048413</name>
</gene>
<evidence type="ECO:0000256" key="1">
    <source>
        <dbReference type="SAM" id="MobiDB-lite"/>
    </source>
</evidence>